<evidence type="ECO:0000259" key="1">
    <source>
        <dbReference type="Pfam" id="PF13460"/>
    </source>
</evidence>
<dbReference type="InterPro" id="IPR016040">
    <property type="entry name" value="NAD(P)-bd_dom"/>
</dbReference>
<dbReference type="EMBL" id="JAHRIQ010037824">
    <property type="protein sequence ID" value="MEQ2233771.1"/>
    <property type="molecule type" value="Genomic_DNA"/>
</dbReference>
<sequence>VVTADIFSADSLKPHFKDQDVVMSCLGFPASFFSGVTGYTASMAAVVGAMRDARVNRIITMTSWYTERKWTSQIMQALKLALLSFKLTVCKLRRIFGMFSVFNQTFKATF</sequence>
<organism evidence="2 3">
    <name type="scientific">Ilyodon furcidens</name>
    <name type="common">goldbreast splitfin</name>
    <dbReference type="NCBI Taxonomy" id="33524"/>
    <lineage>
        <taxon>Eukaryota</taxon>
        <taxon>Metazoa</taxon>
        <taxon>Chordata</taxon>
        <taxon>Craniata</taxon>
        <taxon>Vertebrata</taxon>
        <taxon>Euteleostomi</taxon>
        <taxon>Actinopterygii</taxon>
        <taxon>Neopterygii</taxon>
        <taxon>Teleostei</taxon>
        <taxon>Neoteleostei</taxon>
        <taxon>Acanthomorphata</taxon>
        <taxon>Ovalentaria</taxon>
        <taxon>Atherinomorphae</taxon>
        <taxon>Cyprinodontiformes</taxon>
        <taxon>Goodeidae</taxon>
        <taxon>Ilyodon</taxon>
    </lineage>
</organism>
<keyword evidence="3" id="KW-1185">Reference proteome</keyword>
<dbReference type="InterPro" id="IPR036291">
    <property type="entry name" value="NAD(P)-bd_dom_sf"/>
</dbReference>
<accession>A0ABV0TMP8</accession>
<gene>
    <name evidence="2" type="ORF">ILYODFUR_025274</name>
</gene>
<dbReference type="Pfam" id="PF13460">
    <property type="entry name" value="NAD_binding_10"/>
    <property type="match status" value="1"/>
</dbReference>
<dbReference type="Proteomes" id="UP001482620">
    <property type="component" value="Unassembled WGS sequence"/>
</dbReference>
<reference evidence="2 3" key="1">
    <citation type="submission" date="2021-06" db="EMBL/GenBank/DDBJ databases">
        <authorList>
            <person name="Palmer J.M."/>
        </authorList>
    </citation>
    <scope>NUCLEOTIDE SEQUENCE [LARGE SCALE GENOMIC DNA]</scope>
    <source>
        <strain evidence="3">if_2019</strain>
        <tissue evidence="2">Muscle</tissue>
    </source>
</reference>
<protein>
    <recommendedName>
        <fullName evidence="1">NAD(P)-binding domain-containing protein</fullName>
    </recommendedName>
</protein>
<feature type="non-terminal residue" evidence="2">
    <location>
        <position position="1"/>
    </location>
</feature>
<feature type="domain" description="NAD(P)-binding" evidence="1">
    <location>
        <begin position="1"/>
        <end position="74"/>
    </location>
</feature>
<proteinExistence type="predicted"/>
<dbReference type="Gene3D" id="3.40.50.720">
    <property type="entry name" value="NAD(P)-binding Rossmann-like Domain"/>
    <property type="match status" value="1"/>
</dbReference>
<evidence type="ECO:0000313" key="3">
    <source>
        <dbReference type="Proteomes" id="UP001482620"/>
    </source>
</evidence>
<dbReference type="SUPFAM" id="SSF51735">
    <property type="entry name" value="NAD(P)-binding Rossmann-fold domains"/>
    <property type="match status" value="1"/>
</dbReference>
<comment type="caution">
    <text evidence="2">The sequence shown here is derived from an EMBL/GenBank/DDBJ whole genome shotgun (WGS) entry which is preliminary data.</text>
</comment>
<evidence type="ECO:0000313" key="2">
    <source>
        <dbReference type="EMBL" id="MEQ2233771.1"/>
    </source>
</evidence>
<name>A0ABV0TMP8_9TELE</name>